<proteinExistence type="predicted"/>
<organism evidence="2 3">
    <name type="scientific">Desulfosarcina ovata subsp. sediminis</name>
    <dbReference type="NCBI Taxonomy" id="885957"/>
    <lineage>
        <taxon>Bacteria</taxon>
        <taxon>Pseudomonadati</taxon>
        <taxon>Thermodesulfobacteriota</taxon>
        <taxon>Desulfobacteria</taxon>
        <taxon>Desulfobacterales</taxon>
        <taxon>Desulfosarcinaceae</taxon>
        <taxon>Desulfosarcina</taxon>
    </lineage>
</organism>
<evidence type="ECO:0000256" key="1">
    <source>
        <dbReference type="SAM" id="Phobius"/>
    </source>
</evidence>
<dbReference type="Pfam" id="PF09512">
    <property type="entry name" value="ThiW"/>
    <property type="match status" value="1"/>
</dbReference>
<accession>A0A5K7ZU89</accession>
<gene>
    <name evidence="2" type="ORF">DSCO28_43620</name>
</gene>
<dbReference type="NCBIfam" id="TIGR02359">
    <property type="entry name" value="thiW"/>
    <property type="match status" value="1"/>
</dbReference>
<sequence>MTTNSLSPVNASQRSRKTAYAVVLVAIGVALAPYTAFPIGIAKVNPTQHLINVMAAVLLGPWWAVLTAMVIGILRNAMGLGTLLAFPGGMIGACLAGIAYRLMRRTWAAAAGEIVGTGLIAPVVSALFVAPVLMGKAIPLLALMPSFVCSTAIGALLGVLALRLLKRTGSIDF</sequence>
<feature type="transmembrane region" description="Helical" evidence="1">
    <location>
        <begin position="80"/>
        <end position="102"/>
    </location>
</feature>
<name>A0A5K7ZU89_9BACT</name>
<keyword evidence="1" id="KW-0472">Membrane</keyword>
<dbReference type="RefSeq" id="WP_155323923.1">
    <property type="nucleotide sequence ID" value="NZ_AP021876.1"/>
</dbReference>
<evidence type="ECO:0000313" key="3">
    <source>
        <dbReference type="Proteomes" id="UP000425960"/>
    </source>
</evidence>
<dbReference type="KEGG" id="dov:DSCO28_43620"/>
<keyword evidence="1" id="KW-0812">Transmembrane</keyword>
<feature type="transmembrane region" description="Helical" evidence="1">
    <location>
        <begin position="53"/>
        <end position="74"/>
    </location>
</feature>
<feature type="transmembrane region" description="Helical" evidence="1">
    <location>
        <begin position="20"/>
        <end position="41"/>
    </location>
</feature>
<dbReference type="AlphaFoldDB" id="A0A5K7ZU89"/>
<reference evidence="2 3" key="1">
    <citation type="submission" date="2019-11" db="EMBL/GenBank/DDBJ databases">
        <title>Comparative genomics of hydrocarbon-degrading Desulfosarcina strains.</title>
        <authorList>
            <person name="Watanabe M."/>
            <person name="Kojima H."/>
            <person name="Fukui M."/>
        </authorList>
    </citation>
    <scope>NUCLEOTIDE SEQUENCE [LARGE SCALE GENOMIC DNA]</scope>
    <source>
        <strain evidence="2 3">28bB2T</strain>
    </source>
</reference>
<feature type="transmembrane region" description="Helical" evidence="1">
    <location>
        <begin position="114"/>
        <end position="134"/>
    </location>
</feature>
<dbReference type="InterPro" id="IPR012652">
    <property type="entry name" value="ThiW"/>
</dbReference>
<protein>
    <recommendedName>
        <fullName evidence="4">Energy coupling factor transporter S component ThiW</fullName>
    </recommendedName>
</protein>
<keyword evidence="1" id="KW-1133">Transmembrane helix</keyword>
<dbReference type="PIRSF" id="PIRSF024534">
    <property type="entry name" value="ThiW"/>
    <property type="match status" value="1"/>
</dbReference>
<feature type="transmembrane region" description="Helical" evidence="1">
    <location>
        <begin position="140"/>
        <end position="165"/>
    </location>
</feature>
<evidence type="ECO:0000313" key="2">
    <source>
        <dbReference type="EMBL" id="BBO83796.1"/>
    </source>
</evidence>
<dbReference type="Proteomes" id="UP000425960">
    <property type="component" value="Chromosome"/>
</dbReference>
<evidence type="ECO:0008006" key="4">
    <source>
        <dbReference type="Google" id="ProtNLM"/>
    </source>
</evidence>
<dbReference type="EMBL" id="AP021876">
    <property type="protein sequence ID" value="BBO83796.1"/>
    <property type="molecule type" value="Genomic_DNA"/>
</dbReference>
<dbReference type="Gene3D" id="1.10.1760.20">
    <property type="match status" value="1"/>
</dbReference>